<dbReference type="EMBL" id="OZ004258">
    <property type="protein sequence ID" value="CAK7914163.1"/>
    <property type="molecule type" value="Genomic_DNA"/>
</dbReference>
<comment type="subcellular location">
    <subcellularLocation>
        <location evidence="1">Endoplasmic reticulum membrane</location>
        <topology evidence="1">Multi-pass membrane protein</topology>
    </subcellularLocation>
</comment>
<proteinExistence type="inferred from homology"/>
<feature type="transmembrane region" description="Helical" evidence="11">
    <location>
        <begin position="176"/>
        <end position="197"/>
    </location>
</feature>
<evidence type="ECO:0000256" key="4">
    <source>
        <dbReference type="ARBA" id="ARBA00022679"/>
    </source>
</evidence>
<evidence type="ECO:0000256" key="1">
    <source>
        <dbReference type="ARBA" id="ARBA00004477"/>
    </source>
</evidence>
<name>A0ABP0EG17_9ASCO</name>
<keyword evidence="4" id="KW-0808">Transferase</keyword>
<feature type="transmembrane region" description="Helical" evidence="11">
    <location>
        <begin position="303"/>
        <end position="322"/>
    </location>
</feature>
<keyword evidence="5 11" id="KW-0812">Transmembrane</keyword>
<feature type="transmembrane region" description="Helical" evidence="11">
    <location>
        <begin position="517"/>
        <end position="534"/>
    </location>
</feature>
<dbReference type="PANTHER" id="PTHR13205:SF15">
    <property type="entry name" value="DOLICHOL KINASE"/>
    <property type="match status" value="1"/>
</dbReference>
<feature type="transmembrane region" description="Helical" evidence="11">
    <location>
        <begin position="405"/>
        <end position="425"/>
    </location>
</feature>
<evidence type="ECO:0000256" key="5">
    <source>
        <dbReference type="ARBA" id="ARBA00022692"/>
    </source>
</evidence>
<feature type="transmembrane region" description="Helical" evidence="11">
    <location>
        <begin position="350"/>
        <end position="370"/>
    </location>
</feature>
<evidence type="ECO:0000313" key="13">
    <source>
        <dbReference type="Proteomes" id="UP001497600"/>
    </source>
</evidence>
<evidence type="ECO:0000256" key="2">
    <source>
        <dbReference type="ARBA" id="ARBA00010794"/>
    </source>
</evidence>
<dbReference type="GO" id="GO:0016301">
    <property type="term" value="F:kinase activity"/>
    <property type="evidence" value="ECO:0007669"/>
    <property type="project" value="UniProtKB-KW"/>
</dbReference>
<protein>
    <recommendedName>
        <fullName evidence="3">dolichol kinase</fullName>
        <ecNumber evidence="3">2.7.1.108</ecNumber>
    </recommendedName>
</protein>
<evidence type="ECO:0000256" key="9">
    <source>
        <dbReference type="ARBA" id="ARBA00023136"/>
    </source>
</evidence>
<evidence type="ECO:0000256" key="10">
    <source>
        <dbReference type="SAM" id="MobiDB-lite"/>
    </source>
</evidence>
<organism evidence="12 13">
    <name type="scientific">[Candida] anglica</name>
    <dbReference type="NCBI Taxonomy" id="148631"/>
    <lineage>
        <taxon>Eukaryota</taxon>
        <taxon>Fungi</taxon>
        <taxon>Dikarya</taxon>
        <taxon>Ascomycota</taxon>
        <taxon>Saccharomycotina</taxon>
        <taxon>Pichiomycetes</taxon>
        <taxon>Debaryomycetaceae</taxon>
        <taxon>Kurtzmaniella</taxon>
    </lineage>
</organism>
<evidence type="ECO:0000256" key="11">
    <source>
        <dbReference type="SAM" id="Phobius"/>
    </source>
</evidence>
<keyword evidence="7" id="KW-0256">Endoplasmic reticulum</keyword>
<evidence type="ECO:0000256" key="3">
    <source>
        <dbReference type="ARBA" id="ARBA00012132"/>
    </source>
</evidence>
<feature type="compositionally biased region" description="Polar residues" evidence="10">
    <location>
        <begin position="11"/>
        <end position="21"/>
    </location>
</feature>
<accession>A0ABP0EG17</accession>
<keyword evidence="8 11" id="KW-1133">Transmembrane helix</keyword>
<feature type="transmembrane region" description="Helical" evidence="11">
    <location>
        <begin position="203"/>
        <end position="221"/>
    </location>
</feature>
<evidence type="ECO:0000256" key="7">
    <source>
        <dbReference type="ARBA" id="ARBA00022824"/>
    </source>
</evidence>
<evidence type="ECO:0000256" key="8">
    <source>
        <dbReference type="ARBA" id="ARBA00022989"/>
    </source>
</evidence>
<gene>
    <name evidence="12" type="primary">SEC59</name>
    <name evidence="12" type="ORF">CAAN4_F15126</name>
</gene>
<feature type="transmembrane region" description="Helical" evidence="11">
    <location>
        <begin position="109"/>
        <end position="127"/>
    </location>
</feature>
<dbReference type="Proteomes" id="UP001497600">
    <property type="component" value="Chromosome F"/>
</dbReference>
<feature type="transmembrane region" description="Helical" evidence="11">
    <location>
        <begin position="478"/>
        <end position="497"/>
    </location>
</feature>
<dbReference type="InterPro" id="IPR032974">
    <property type="entry name" value="Polypren_kinase"/>
</dbReference>
<comment type="similarity">
    <text evidence="2">Belongs to the polyprenol kinase family.</text>
</comment>
<feature type="region of interest" description="Disordered" evidence="10">
    <location>
        <begin position="1"/>
        <end position="21"/>
    </location>
</feature>
<keyword evidence="6 12" id="KW-0418">Kinase</keyword>
<keyword evidence="13" id="KW-1185">Reference proteome</keyword>
<keyword evidence="9 11" id="KW-0472">Membrane</keyword>
<evidence type="ECO:0000313" key="12">
    <source>
        <dbReference type="EMBL" id="CAK7914163.1"/>
    </source>
</evidence>
<reference evidence="12 13" key="1">
    <citation type="submission" date="2024-01" db="EMBL/GenBank/DDBJ databases">
        <authorList>
            <consortium name="Genoscope - CEA"/>
            <person name="William W."/>
        </authorList>
    </citation>
    <scope>NUCLEOTIDE SEQUENCE [LARGE SCALE GENOMIC DNA]</scope>
    <source>
        <strain evidence="12 13">29B2s-10</strain>
    </source>
</reference>
<feature type="transmembrane region" description="Helical" evidence="11">
    <location>
        <begin position="268"/>
        <end position="291"/>
    </location>
</feature>
<dbReference type="PANTHER" id="PTHR13205">
    <property type="entry name" value="TRANSMEMBRANE PROTEIN 15-RELATED"/>
    <property type="match status" value="1"/>
</dbReference>
<sequence>MARTRAKKTENTQPTSTSTASVFLKPESNAVDVVDEKITQEDTVPDVVLPDEDDDPSTYGFPLNVIYTVQDFLNDHMTTSKFVQLLVMAYTCQVIYINNEDLFFQNYQIIGFNLLGVSIALILSYHTKNKNHGVNPDKYEKPELPDFNHVSSIFIPLGLSFLLDPQNLLVNLSFNYFVVGNLPIFANILSVVMFNYVYSVEDLEVSFFKTVALYVFIQQFLNYINKSGITGSKSLQKAEIHLLSLLTTKILDAPTFILTTPIEENRTLPIIILQSLIIALSISSVLSYPIFKYYQTLDKTTTFAKTLALIITLFVSIVFVFLTNYRLKPLFNEDPIPWLSKYIMSSEERIQYVEIWATILVASISSVFALSGKMSLNIRRKIWHSVILAILLIKSPLFNQPIFTLISLFGAFFLMLVVELFRYNQFTFIGKFFYQQLRIFQDEKDLNGPLNCSYIFLLLGITIPIVLDYCFSKGDVSIYSFLGLVFLGIGDSSASIIGKKYGTIKWKDSDKTVQGTLAFFASSFVSFYALEYFLPVSVPNWEALFIACILSALLEGASDLNDNFLIPAFSFIALRALDV</sequence>
<feature type="transmembrane region" description="Helical" evidence="11">
    <location>
        <begin position="446"/>
        <end position="466"/>
    </location>
</feature>
<evidence type="ECO:0000256" key="6">
    <source>
        <dbReference type="ARBA" id="ARBA00022777"/>
    </source>
</evidence>
<dbReference type="EC" id="2.7.1.108" evidence="3"/>